<dbReference type="Proteomes" id="UP000008291">
    <property type="component" value="Chromosome"/>
</dbReference>
<feature type="transmembrane region" description="Helical" evidence="1">
    <location>
        <begin position="80"/>
        <end position="100"/>
    </location>
</feature>
<proteinExistence type="predicted"/>
<dbReference type="RefSeq" id="WP_011312761.1">
    <property type="nucleotide sequence ID" value="NC_007404.1"/>
</dbReference>
<dbReference type="AlphaFoldDB" id="Q3SGP5"/>
<dbReference type="eggNOG" id="ENOG5032UNU">
    <property type="taxonomic scope" value="Bacteria"/>
</dbReference>
<keyword evidence="1" id="KW-0472">Membrane</keyword>
<evidence type="ECO:0000313" key="3">
    <source>
        <dbReference type="Proteomes" id="UP000008291"/>
    </source>
</evidence>
<accession>Q3SGP5</accession>
<keyword evidence="3" id="KW-1185">Reference proteome</keyword>
<dbReference type="KEGG" id="tbd:Tbd_2249"/>
<keyword evidence="1" id="KW-1133">Transmembrane helix</keyword>
<reference evidence="2 3" key="1">
    <citation type="journal article" date="2006" name="J. Bacteriol.">
        <title>The genome sequence of the obligately chemolithoautotrophic, facultatively anaerobic bacterium Thiobacillus denitrificans.</title>
        <authorList>
            <person name="Beller H.R."/>
            <person name="Chain P.S."/>
            <person name="Letain T.E."/>
            <person name="Chakicherla A."/>
            <person name="Larimer F.W."/>
            <person name="Richardson P.M."/>
            <person name="Coleman M.A."/>
            <person name="Wood A.P."/>
            <person name="Kelly D.P."/>
        </authorList>
    </citation>
    <scope>NUCLEOTIDE SEQUENCE [LARGE SCALE GENOMIC DNA]</scope>
    <source>
        <strain evidence="2 3">ATCC 25259</strain>
    </source>
</reference>
<protein>
    <recommendedName>
        <fullName evidence="4">Transmembrane protein</fullName>
    </recommendedName>
</protein>
<sequence length="183" mass="19855">MRLKQLLFGERSLTKVAALFASKAQAESVAQELKRAAQVDDAQVYLIGPEDDAAAPTPAFSRKLEPEQAGIWRTMIRTHLVMGFVGGAIGVLIWLGLMAAGNPAVRSTPGMALFGFVAFAGAIGLLLGGLLTARPDHSRVISTVRRAIRQGRWALVVHPLTPQQLHAAMRELRQRSERVVRSL</sequence>
<evidence type="ECO:0000313" key="2">
    <source>
        <dbReference type="EMBL" id="AAZ98202.1"/>
    </source>
</evidence>
<dbReference type="STRING" id="292415.Tbd_2249"/>
<keyword evidence="1" id="KW-0812">Transmembrane</keyword>
<gene>
    <name evidence="2" type="ordered locus">Tbd_2249</name>
</gene>
<evidence type="ECO:0000256" key="1">
    <source>
        <dbReference type="SAM" id="Phobius"/>
    </source>
</evidence>
<evidence type="ECO:0008006" key="4">
    <source>
        <dbReference type="Google" id="ProtNLM"/>
    </source>
</evidence>
<dbReference type="EMBL" id="CP000116">
    <property type="protein sequence ID" value="AAZ98202.1"/>
    <property type="molecule type" value="Genomic_DNA"/>
</dbReference>
<name>Q3SGP5_THIDA</name>
<organism evidence="2 3">
    <name type="scientific">Thiobacillus denitrificans (strain ATCC 25259 / T1)</name>
    <dbReference type="NCBI Taxonomy" id="292415"/>
    <lineage>
        <taxon>Bacteria</taxon>
        <taxon>Pseudomonadati</taxon>
        <taxon>Pseudomonadota</taxon>
        <taxon>Betaproteobacteria</taxon>
        <taxon>Nitrosomonadales</taxon>
        <taxon>Thiobacillaceae</taxon>
        <taxon>Thiobacillus</taxon>
    </lineage>
</organism>
<feature type="transmembrane region" description="Helical" evidence="1">
    <location>
        <begin position="112"/>
        <end position="133"/>
    </location>
</feature>
<dbReference type="HOGENOM" id="CLU_124811_0_0_4"/>
<dbReference type="OrthoDB" id="8562850at2"/>